<sequence length="154" mass="16695">MQPVSPHLICRGAAEAIDFYVRAFGAVERGRFAGPNGKIMNAMIEIEGSSIMLVDENLAYGMKGPLEYGGSPVSMHVYVRNVDDFVARAQDAGGTVTMPAANQFWGDRFAMMRDPFGHVWSFATHIFDPTPDEMQAGAMAEADEGCGDMPAREA</sequence>
<dbReference type="CDD" id="cd07246">
    <property type="entry name" value="VOC_like"/>
    <property type="match status" value="1"/>
</dbReference>
<dbReference type="Gene3D" id="3.30.720.110">
    <property type="match status" value="1"/>
</dbReference>
<dbReference type="SUPFAM" id="SSF54593">
    <property type="entry name" value="Glyoxalase/Bleomycin resistance protein/Dihydroxybiphenyl dioxygenase"/>
    <property type="match status" value="1"/>
</dbReference>
<dbReference type="PROSITE" id="PS51819">
    <property type="entry name" value="VOC"/>
    <property type="match status" value="1"/>
</dbReference>
<organism evidence="2 3">
    <name type="scientific">Pseudohoeflea suaedae</name>
    <dbReference type="NCBI Taxonomy" id="877384"/>
    <lineage>
        <taxon>Bacteria</taxon>
        <taxon>Pseudomonadati</taxon>
        <taxon>Pseudomonadota</taxon>
        <taxon>Alphaproteobacteria</taxon>
        <taxon>Hyphomicrobiales</taxon>
        <taxon>Rhizobiaceae</taxon>
        <taxon>Pseudohoeflea</taxon>
    </lineage>
</organism>
<dbReference type="InterPro" id="IPR029068">
    <property type="entry name" value="Glyas_Bleomycin-R_OHBP_Dase"/>
</dbReference>
<dbReference type="PANTHER" id="PTHR34109:SF1">
    <property type="entry name" value="VOC DOMAIN-CONTAINING PROTEIN"/>
    <property type="match status" value="1"/>
</dbReference>
<dbReference type="AlphaFoldDB" id="A0A4R5PRA9"/>
<dbReference type="PANTHER" id="PTHR34109">
    <property type="entry name" value="BNAUNNG04460D PROTEIN-RELATED"/>
    <property type="match status" value="1"/>
</dbReference>
<reference evidence="2 3" key="1">
    <citation type="journal article" date="2013" name="Int. J. Syst. Evol. Microbiol.">
        <title>Hoeflea suaedae sp. nov., an endophytic bacterium isolated from the root of the halophyte Suaeda maritima.</title>
        <authorList>
            <person name="Chung E.J."/>
            <person name="Park J.A."/>
            <person name="Pramanik P."/>
            <person name="Bibi F."/>
            <person name="Jeon C.O."/>
            <person name="Chung Y.R."/>
        </authorList>
    </citation>
    <scope>NUCLEOTIDE SEQUENCE [LARGE SCALE GENOMIC DNA]</scope>
    <source>
        <strain evidence="2 3">YC6898</strain>
    </source>
</reference>
<name>A0A4R5PRA9_9HYPH</name>
<dbReference type="InterPro" id="IPR004360">
    <property type="entry name" value="Glyas_Fos-R_dOase_dom"/>
</dbReference>
<protein>
    <submittedName>
        <fullName evidence="2">VOC family protein</fullName>
    </submittedName>
</protein>
<accession>A0A4R5PRA9</accession>
<dbReference type="EMBL" id="SMSI01000001">
    <property type="protein sequence ID" value="TDH39468.1"/>
    <property type="molecule type" value="Genomic_DNA"/>
</dbReference>
<comment type="caution">
    <text evidence="2">The sequence shown here is derived from an EMBL/GenBank/DDBJ whole genome shotgun (WGS) entry which is preliminary data.</text>
</comment>
<proteinExistence type="predicted"/>
<dbReference type="Pfam" id="PF00903">
    <property type="entry name" value="Glyoxalase"/>
    <property type="match status" value="1"/>
</dbReference>
<feature type="domain" description="VOC" evidence="1">
    <location>
        <begin position="2"/>
        <end position="125"/>
    </location>
</feature>
<keyword evidence="3" id="KW-1185">Reference proteome</keyword>
<dbReference type="OrthoDB" id="9806868at2"/>
<dbReference type="InterPro" id="IPR037523">
    <property type="entry name" value="VOC_core"/>
</dbReference>
<gene>
    <name evidence="2" type="ORF">E2A64_07515</name>
</gene>
<dbReference type="Proteomes" id="UP000295131">
    <property type="component" value="Unassembled WGS sequence"/>
</dbReference>
<evidence type="ECO:0000313" key="3">
    <source>
        <dbReference type="Proteomes" id="UP000295131"/>
    </source>
</evidence>
<evidence type="ECO:0000313" key="2">
    <source>
        <dbReference type="EMBL" id="TDH39468.1"/>
    </source>
</evidence>
<evidence type="ECO:0000259" key="1">
    <source>
        <dbReference type="PROSITE" id="PS51819"/>
    </source>
</evidence>
<dbReference type="Gene3D" id="3.30.720.120">
    <property type="match status" value="1"/>
</dbReference>